<evidence type="ECO:0000313" key="1">
    <source>
        <dbReference type="EMBL" id="CAI2360665.1"/>
    </source>
</evidence>
<accession>A0AAD1U3B9</accession>
<dbReference type="Proteomes" id="UP001295684">
    <property type="component" value="Unassembled WGS sequence"/>
</dbReference>
<sequence length="246" mass="29242">MINRRCFSPDVKPIPSKSNLWSQIKNTLVERCTKGDNKYFLNKIRLELARKSMIRNGKDSYMDFTKESVSYNGLKTSDSDMGSNEFINNLNYIQCIRSCKKKIKRRLLKMGNSRKHCLNRHEDFRGYIFDKFIIPAKEKIDCLEINAYLLLINDREYYKSIRCMDSPNKKSIRKNHRLRCTIKSEDLKSVFYRDPKDMDNEKVQLKEFKKIMSNKEYKLKLMKRGETNPFLPNFSQFEGKIELLGP</sequence>
<evidence type="ECO:0000313" key="2">
    <source>
        <dbReference type="Proteomes" id="UP001295684"/>
    </source>
</evidence>
<proteinExistence type="predicted"/>
<name>A0AAD1U3B9_EUPCR</name>
<gene>
    <name evidence="1" type="ORF">ECRASSUSDP1_LOCUS1969</name>
</gene>
<keyword evidence="2" id="KW-1185">Reference proteome</keyword>
<organism evidence="1 2">
    <name type="scientific">Euplotes crassus</name>
    <dbReference type="NCBI Taxonomy" id="5936"/>
    <lineage>
        <taxon>Eukaryota</taxon>
        <taxon>Sar</taxon>
        <taxon>Alveolata</taxon>
        <taxon>Ciliophora</taxon>
        <taxon>Intramacronucleata</taxon>
        <taxon>Spirotrichea</taxon>
        <taxon>Hypotrichia</taxon>
        <taxon>Euplotida</taxon>
        <taxon>Euplotidae</taxon>
        <taxon>Moneuplotes</taxon>
    </lineage>
</organism>
<reference evidence="1" key="1">
    <citation type="submission" date="2023-07" db="EMBL/GenBank/DDBJ databases">
        <authorList>
            <consortium name="AG Swart"/>
            <person name="Singh M."/>
            <person name="Singh A."/>
            <person name="Seah K."/>
            <person name="Emmerich C."/>
        </authorList>
    </citation>
    <scope>NUCLEOTIDE SEQUENCE</scope>
    <source>
        <strain evidence="1">DP1</strain>
    </source>
</reference>
<dbReference type="AlphaFoldDB" id="A0AAD1U3B9"/>
<dbReference type="EMBL" id="CAMPGE010001862">
    <property type="protein sequence ID" value="CAI2360665.1"/>
    <property type="molecule type" value="Genomic_DNA"/>
</dbReference>
<comment type="caution">
    <text evidence="1">The sequence shown here is derived from an EMBL/GenBank/DDBJ whole genome shotgun (WGS) entry which is preliminary data.</text>
</comment>
<protein>
    <submittedName>
        <fullName evidence="1">Uncharacterized protein</fullName>
    </submittedName>
</protein>